<proteinExistence type="predicted"/>
<sequence length="155" mass="17385">MLLSLRELLFNSFLSRLGFLSRLVVAEKILLEKAVALDGRNEIGLRIEKPDMMTKWKWLSKCCLFLYAEEFLVLLREESGSENSLTACSGHIPLGRARASWLSGERWGISRPERTKGKLSGRLSKASLYSSYYGYFGPLVKATVSSLAVPSGHLR</sequence>
<keyword evidence="2" id="KW-1185">Reference proteome</keyword>
<name>A0AAN9RGW7_PSOTE</name>
<accession>A0AAN9RGW7</accession>
<comment type="caution">
    <text evidence="1">The sequence shown here is derived from an EMBL/GenBank/DDBJ whole genome shotgun (WGS) entry which is preliminary data.</text>
</comment>
<dbReference type="EMBL" id="JAYMYS010000040">
    <property type="protein sequence ID" value="KAK7375875.1"/>
    <property type="molecule type" value="Genomic_DNA"/>
</dbReference>
<reference evidence="1 2" key="1">
    <citation type="submission" date="2024-01" db="EMBL/GenBank/DDBJ databases">
        <title>The genomes of 5 underutilized Papilionoideae crops provide insights into root nodulation and disease resistanc.</title>
        <authorList>
            <person name="Jiang F."/>
        </authorList>
    </citation>
    <scope>NUCLEOTIDE SEQUENCE [LARGE SCALE GENOMIC DNA]</scope>
    <source>
        <strain evidence="1">DUOXIRENSHENG_FW03</strain>
        <tissue evidence="1">Leaves</tissue>
    </source>
</reference>
<evidence type="ECO:0000313" key="1">
    <source>
        <dbReference type="EMBL" id="KAK7375875.1"/>
    </source>
</evidence>
<gene>
    <name evidence="1" type="ORF">VNO78_35190</name>
</gene>
<dbReference type="AlphaFoldDB" id="A0AAN9RGW7"/>
<evidence type="ECO:0000313" key="2">
    <source>
        <dbReference type="Proteomes" id="UP001386955"/>
    </source>
</evidence>
<dbReference type="Proteomes" id="UP001386955">
    <property type="component" value="Unassembled WGS sequence"/>
</dbReference>
<protein>
    <submittedName>
        <fullName evidence="1">Uncharacterized protein</fullName>
    </submittedName>
</protein>
<organism evidence="1 2">
    <name type="scientific">Psophocarpus tetragonolobus</name>
    <name type="common">Winged bean</name>
    <name type="synonym">Dolichos tetragonolobus</name>
    <dbReference type="NCBI Taxonomy" id="3891"/>
    <lineage>
        <taxon>Eukaryota</taxon>
        <taxon>Viridiplantae</taxon>
        <taxon>Streptophyta</taxon>
        <taxon>Embryophyta</taxon>
        <taxon>Tracheophyta</taxon>
        <taxon>Spermatophyta</taxon>
        <taxon>Magnoliopsida</taxon>
        <taxon>eudicotyledons</taxon>
        <taxon>Gunneridae</taxon>
        <taxon>Pentapetalae</taxon>
        <taxon>rosids</taxon>
        <taxon>fabids</taxon>
        <taxon>Fabales</taxon>
        <taxon>Fabaceae</taxon>
        <taxon>Papilionoideae</taxon>
        <taxon>50 kb inversion clade</taxon>
        <taxon>NPAAA clade</taxon>
        <taxon>indigoferoid/millettioid clade</taxon>
        <taxon>Phaseoleae</taxon>
        <taxon>Psophocarpus</taxon>
    </lineage>
</organism>